<comment type="caution">
    <text evidence="1">The sequence shown here is derived from an EMBL/GenBank/DDBJ whole genome shotgun (WGS) entry which is preliminary data.</text>
</comment>
<reference evidence="1 2" key="1">
    <citation type="submission" date="2016-10" db="EMBL/GenBank/DDBJ databases">
        <title>Genome sequence of the ascomycete fungus Penicillium subrubescens.</title>
        <authorList>
            <person name="De Vries R.P."/>
            <person name="Peng M."/>
            <person name="Dilokpimol A."/>
            <person name="Hilden K."/>
            <person name="Makela M.R."/>
            <person name="Grigoriev I."/>
            <person name="Riley R."/>
            <person name="Granchi Z."/>
        </authorList>
    </citation>
    <scope>NUCLEOTIDE SEQUENCE [LARGE SCALE GENOMIC DNA]</scope>
    <source>
        <strain evidence="1 2">CBS 132785</strain>
    </source>
</reference>
<sequence>MALMKMIKAKGSFADLTLGTFLSEVITATIEIFGEIASVTSFGSDEPRFRAKWAAKLEGLLLLYVEPQYTGQKPNDDFLESDTEAITQACHMAALIFWLLFLDDHEYLAPFSMDVLQVLVDRLRFAVSCGSMDTWMRTAPEAHTLVCLLGTAASIKLDDRIWFSLRHGRAVSCIESRKASVLLHSWSIYDWANQRRKVKMMAAAE</sequence>
<proteinExistence type="predicted"/>
<keyword evidence="2" id="KW-1185">Reference proteome</keyword>
<evidence type="ECO:0000313" key="2">
    <source>
        <dbReference type="Proteomes" id="UP000186955"/>
    </source>
</evidence>
<gene>
    <name evidence="1" type="ORF">PENSUB_7758</name>
</gene>
<name>A0A1Q5TK62_9EURO</name>
<dbReference type="AlphaFoldDB" id="A0A1Q5TK62"/>
<dbReference type="EMBL" id="MNBE01000645">
    <property type="protein sequence ID" value="OKP00613.1"/>
    <property type="molecule type" value="Genomic_DNA"/>
</dbReference>
<organism evidence="1 2">
    <name type="scientific">Penicillium subrubescens</name>
    <dbReference type="NCBI Taxonomy" id="1316194"/>
    <lineage>
        <taxon>Eukaryota</taxon>
        <taxon>Fungi</taxon>
        <taxon>Dikarya</taxon>
        <taxon>Ascomycota</taxon>
        <taxon>Pezizomycotina</taxon>
        <taxon>Eurotiomycetes</taxon>
        <taxon>Eurotiomycetidae</taxon>
        <taxon>Eurotiales</taxon>
        <taxon>Aspergillaceae</taxon>
        <taxon>Penicillium</taxon>
    </lineage>
</organism>
<protein>
    <recommendedName>
        <fullName evidence="3">Transcription factor domain-containing protein</fullName>
    </recommendedName>
</protein>
<evidence type="ECO:0008006" key="3">
    <source>
        <dbReference type="Google" id="ProtNLM"/>
    </source>
</evidence>
<dbReference type="Proteomes" id="UP000186955">
    <property type="component" value="Unassembled WGS sequence"/>
</dbReference>
<accession>A0A1Q5TK62</accession>
<evidence type="ECO:0000313" key="1">
    <source>
        <dbReference type="EMBL" id="OKP00613.1"/>
    </source>
</evidence>